<dbReference type="Pfam" id="PF00575">
    <property type="entry name" value="S1"/>
    <property type="match status" value="1"/>
</dbReference>
<evidence type="ECO:0000256" key="5">
    <source>
        <dbReference type="ARBA" id="ARBA00022801"/>
    </source>
</evidence>
<dbReference type="InterPro" id="IPR004476">
    <property type="entry name" value="RNase_II/RNase_R"/>
</dbReference>
<evidence type="ECO:0000313" key="11">
    <source>
        <dbReference type="EMBL" id="RPF57504.1"/>
    </source>
</evidence>
<name>A0A3N5BI69_9BACL</name>
<gene>
    <name evidence="8" type="primary">rnr</name>
    <name evidence="11" type="ORF">EDD62_0124</name>
</gene>
<dbReference type="PANTHER" id="PTHR23355">
    <property type="entry name" value="RIBONUCLEASE"/>
    <property type="match status" value="1"/>
</dbReference>
<accession>A0A3N5BI69</accession>
<dbReference type="Proteomes" id="UP000277108">
    <property type="component" value="Unassembled WGS sequence"/>
</dbReference>
<evidence type="ECO:0000313" key="12">
    <source>
        <dbReference type="Proteomes" id="UP000277108"/>
    </source>
</evidence>
<dbReference type="AlphaFoldDB" id="A0A3N5BI69"/>
<keyword evidence="4 8" id="KW-0540">Nuclease</keyword>
<organism evidence="11 12">
    <name type="scientific">Abyssicoccus albus</name>
    <dbReference type="NCBI Taxonomy" id="1817405"/>
    <lineage>
        <taxon>Bacteria</taxon>
        <taxon>Bacillati</taxon>
        <taxon>Bacillota</taxon>
        <taxon>Bacilli</taxon>
        <taxon>Bacillales</taxon>
        <taxon>Abyssicoccaceae</taxon>
    </lineage>
</organism>
<dbReference type="PROSITE" id="PS50126">
    <property type="entry name" value="S1"/>
    <property type="match status" value="1"/>
</dbReference>
<evidence type="ECO:0000256" key="8">
    <source>
        <dbReference type="HAMAP-Rule" id="MF_01895"/>
    </source>
</evidence>
<keyword evidence="6 8" id="KW-0269">Exonuclease</keyword>
<dbReference type="Pfam" id="PF17876">
    <property type="entry name" value="CSD2"/>
    <property type="match status" value="1"/>
</dbReference>
<evidence type="ECO:0000256" key="2">
    <source>
        <dbReference type="ARBA" id="ARBA00004496"/>
    </source>
</evidence>
<feature type="region of interest" description="Disordered" evidence="9">
    <location>
        <begin position="715"/>
        <end position="769"/>
    </location>
</feature>
<comment type="caution">
    <text evidence="11">The sequence shown here is derived from an EMBL/GenBank/DDBJ whole genome shotgun (WGS) entry which is preliminary data.</text>
</comment>
<dbReference type="NCBIfam" id="TIGR00358">
    <property type="entry name" value="3_prime_RNase"/>
    <property type="match status" value="1"/>
</dbReference>
<evidence type="ECO:0000256" key="4">
    <source>
        <dbReference type="ARBA" id="ARBA00022722"/>
    </source>
</evidence>
<dbReference type="InterPro" id="IPR003029">
    <property type="entry name" value="S1_domain"/>
</dbReference>
<evidence type="ECO:0000256" key="1">
    <source>
        <dbReference type="ARBA" id="ARBA00001849"/>
    </source>
</evidence>
<dbReference type="SMART" id="SM00955">
    <property type="entry name" value="RNB"/>
    <property type="match status" value="1"/>
</dbReference>
<comment type="catalytic activity">
    <reaction evidence="1 8">
        <text>Exonucleolytic cleavage in the 3'- to 5'-direction to yield nucleoside 5'-phosphates.</text>
        <dbReference type="EC" id="3.1.13.1"/>
    </reaction>
</comment>
<evidence type="ECO:0000256" key="9">
    <source>
        <dbReference type="SAM" id="MobiDB-lite"/>
    </source>
</evidence>
<dbReference type="OrthoDB" id="9764149at2"/>
<evidence type="ECO:0000256" key="7">
    <source>
        <dbReference type="ARBA" id="ARBA00022884"/>
    </source>
</evidence>
<dbReference type="InterPro" id="IPR050180">
    <property type="entry name" value="RNR_Ribonuclease"/>
</dbReference>
<sequence length="769" mass="88057">MKYVEQLEQIIKSNDYKPMTVDGFKEKLQITDSEEFKTLVKSLVLLEEKGIVVRTKKDKYMPTEQTDLIQGKVRLHKKGFAFVMPLDSELDDIFIPPTHTSTAMNDDIVLVKIHESNQGNSDNPEGSIESIVKRANNRVVGTYTEAKHFGFVLPDSKDMNRDVFIGKDDNLGAVEGHKVVVEITKYPDESSNPEGKVIQIIGHRNDPGVDILSIIHAHGINIEFPEEVMNALDDIPNTVTEDEVKGRVDLRDELTITIDGADAKDLDDAISVKKLDNGNYRLIVSIADVSHYVEQGSPIDMEAYDRATSVYLVDRVIPMLPHKLSNGICSLNPQEDRLAMSADMEINAQGKVINHEFYESVIHSDERMTYRDVNKILTEQPEDLMNKYAHITSMLDDAHALAKILERMRSERGSIDFDFKEAKVIVDEDGIPTDVELRNRDVGERLIESFMLCANECVAEHFHWMNVPFLYRVHEDPKEEKLKTFFEFITNFGIMAKGTSNSIHPGALQDIVDEVKGMPEELVISTLMLRSMQQARYDEESLGHFGLSTDFYTHFTSPIRRFPDLIVHRLIKTYVIDKDMSNETTKYWEQELPEIADHTSSRERRAVDAERATDELKKTQFMQQHIDEEFDGVISSIANFGVFVELPNTIEGMIHISDMNDDYYNFHERMMVMVGERTGTVYRIGDKVKVKCVGVNVDERQIDFQILEHESRGDLSESQVKQISLSDKKPRNRKKNNGKPQQKNKSKKESTKKQPFYKKVAKRSKKKRK</sequence>
<dbReference type="GO" id="GO:0005829">
    <property type="term" value="C:cytosol"/>
    <property type="evidence" value="ECO:0007669"/>
    <property type="project" value="TreeGrafter"/>
</dbReference>
<dbReference type="InterPro" id="IPR013223">
    <property type="entry name" value="RNase_B_OB_dom"/>
</dbReference>
<keyword evidence="12" id="KW-1185">Reference proteome</keyword>
<dbReference type="Gene3D" id="2.40.50.140">
    <property type="entry name" value="Nucleic acid-binding proteins"/>
    <property type="match status" value="3"/>
</dbReference>
<dbReference type="PROSITE" id="PS01175">
    <property type="entry name" value="RIBONUCLEASE_II"/>
    <property type="match status" value="1"/>
</dbReference>
<dbReference type="FunFam" id="2.40.50.140:FF:000219">
    <property type="entry name" value="Ribonuclease R"/>
    <property type="match status" value="1"/>
</dbReference>
<dbReference type="InterPro" id="IPR011805">
    <property type="entry name" value="RNase_R"/>
</dbReference>
<dbReference type="InterPro" id="IPR011129">
    <property type="entry name" value="CSD"/>
</dbReference>
<dbReference type="InterPro" id="IPR001900">
    <property type="entry name" value="RNase_II/R"/>
</dbReference>
<dbReference type="EMBL" id="RKRK01000002">
    <property type="protein sequence ID" value="RPF57504.1"/>
    <property type="molecule type" value="Genomic_DNA"/>
</dbReference>
<dbReference type="InterPro" id="IPR040476">
    <property type="entry name" value="CSD2"/>
</dbReference>
<dbReference type="PANTHER" id="PTHR23355:SF9">
    <property type="entry name" value="DIS3-LIKE EXONUCLEASE 2"/>
    <property type="match status" value="1"/>
</dbReference>
<evidence type="ECO:0000256" key="6">
    <source>
        <dbReference type="ARBA" id="ARBA00022839"/>
    </source>
</evidence>
<dbReference type="SUPFAM" id="SSF50249">
    <property type="entry name" value="Nucleic acid-binding proteins"/>
    <property type="match status" value="4"/>
</dbReference>
<keyword evidence="7 8" id="KW-0694">RNA-binding</keyword>
<dbReference type="SMART" id="SM00316">
    <property type="entry name" value="S1"/>
    <property type="match status" value="1"/>
</dbReference>
<dbReference type="RefSeq" id="WP_123807143.1">
    <property type="nucleotide sequence ID" value="NZ_RKRK01000002.1"/>
</dbReference>
<evidence type="ECO:0000256" key="3">
    <source>
        <dbReference type="ARBA" id="ARBA00022490"/>
    </source>
</evidence>
<dbReference type="InterPro" id="IPR012340">
    <property type="entry name" value="NA-bd_OB-fold"/>
</dbReference>
<dbReference type="FunFam" id="2.40.50.140:FF:000273">
    <property type="entry name" value="Ribonuclease R"/>
    <property type="match status" value="1"/>
</dbReference>
<feature type="compositionally biased region" description="Basic residues" evidence="9">
    <location>
        <begin position="755"/>
        <end position="769"/>
    </location>
</feature>
<dbReference type="Pfam" id="PF08206">
    <property type="entry name" value="OB_RNB"/>
    <property type="match status" value="1"/>
</dbReference>
<dbReference type="GO" id="GO:0008859">
    <property type="term" value="F:exoribonuclease II activity"/>
    <property type="evidence" value="ECO:0007669"/>
    <property type="project" value="UniProtKB-UniRule"/>
</dbReference>
<dbReference type="EC" id="3.1.13.1" evidence="8"/>
<reference evidence="11 12" key="1">
    <citation type="submission" date="2018-11" db="EMBL/GenBank/DDBJ databases">
        <title>Genomic Encyclopedia of Type Strains, Phase IV (KMG-IV): sequencing the most valuable type-strain genomes for metagenomic binning, comparative biology and taxonomic classification.</title>
        <authorList>
            <person name="Goeker M."/>
        </authorList>
    </citation>
    <scope>NUCLEOTIDE SEQUENCE [LARGE SCALE GENOMIC DNA]</scope>
    <source>
        <strain evidence="11 12">DSM 29158</strain>
    </source>
</reference>
<dbReference type="Pfam" id="PF00773">
    <property type="entry name" value="RNB"/>
    <property type="match status" value="1"/>
</dbReference>
<dbReference type="NCBIfam" id="TIGR02063">
    <property type="entry name" value="RNase_R"/>
    <property type="match status" value="1"/>
</dbReference>
<dbReference type="SMART" id="SM00357">
    <property type="entry name" value="CSP"/>
    <property type="match status" value="2"/>
</dbReference>
<dbReference type="InterPro" id="IPR022966">
    <property type="entry name" value="RNase_II/R_CS"/>
</dbReference>
<proteinExistence type="inferred from homology"/>
<dbReference type="GO" id="GO:0006402">
    <property type="term" value="P:mRNA catabolic process"/>
    <property type="evidence" value="ECO:0007669"/>
    <property type="project" value="TreeGrafter"/>
</dbReference>
<dbReference type="CDD" id="cd04471">
    <property type="entry name" value="S1_RNase_R"/>
    <property type="match status" value="1"/>
</dbReference>
<feature type="compositionally biased region" description="Basic residues" evidence="9">
    <location>
        <begin position="730"/>
        <end position="746"/>
    </location>
</feature>
<feature type="compositionally biased region" description="Polar residues" evidence="9">
    <location>
        <begin position="716"/>
        <end position="725"/>
    </location>
</feature>
<feature type="domain" description="S1 motif" evidence="10">
    <location>
        <begin position="627"/>
        <end position="707"/>
    </location>
</feature>
<dbReference type="HAMAP" id="MF_01895">
    <property type="entry name" value="RNase_R"/>
    <property type="match status" value="1"/>
</dbReference>
<protein>
    <recommendedName>
        <fullName evidence="8">Ribonuclease R</fullName>
        <shortName evidence="8">RNase R</shortName>
        <ecNumber evidence="8">3.1.13.1</ecNumber>
    </recommendedName>
</protein>
<comment type="similarity">
    <text evidence="8">Belongs to the RNR ribonuclease family. RNase R subfamily.</text>
</comment>
<keyword evidence="3 8" id="KW-0963">Cytoplasm</keyword>
<dbReference type="GO" id="GO:0003723">
    <property type="term" value="F:RNA binding"/>
    <property type="evidence" value="ECO:0007669"/>
    <property type="project" value="UniProtKB-UniRule"/>
</dbReference>
<comment type="function">
    <text evidence="8">3'-5' exoribonuclease that releases 5'-nucleoside monophosphates and is involved in maturation of structured RNAs.</text>
</comment>
<comment type="subcellular location">
    <subcellularLocation>
        <location evidence="2 8">Cytoplasm</location>
    </subcellularLocation>
</comment>
<keyword evidence="5 8" id="KW-0378">Hydrolase</keyword>
<evidence type="ECO:0000259" key="10">
    <source>
        <dbReference type="PROSITE" id="PS50126"/>
    </source>
</evidence>